<reference evidence="1 2" key="1">
    <citation type="journal article" date="2018" name="Front. Plant Sci.">
        <title>Red Clover (Trifolium pratense) and Zigzag Clover (T. medium) - A Picture of Genomic Similarities and Differences.</title>
        <authorList>
            <person name="Dluhosova J."/>
            <person name="Istvanek J."/>
            <person name="Nedelnik J."/>
            <person name="Repkova J."/>
        </authorList>
    </citation>
    <scope>NUCLEOTIDE SEQUENCE [LARGE SCALE GENOMIC DNA]</scope>
    <source>
        <strain evidence="2">cv. 10/8</strain>
        <tissue evidence="1">Leaf</tissue>
    </source>
</reference>
<proteinExistence type="predicted"/>
<feature type="non-terminal residue" evidence="1">
    <location>
        <position position="1"/>
    </location>
</feature>
<comment type="caution">
    <text evidence="1">The sequence shown here is derived from an EMBL/GenBank/DDBJ whole genome shotgun (WGS) entry which is preliminary data.</text>
</comment>
<organism evidence="1 2">
    <name type="scientific">Trifolium medium</name>
    <dbReference type="NCBI Taxonomy" id="97028"/>
    <lineage>
        <taxon>Eukaryota</taxon>
        <taxon>Viridiplantae</taxon>
        <taxon>Streptophyta</taxon>
        <taxon>Embryophyta</taxon>
        <taxon>Tracheophyta</taxon>
        <taxon>Spermatophyta</taxon>
        <taxon>Magnoliopsida</taxon>
        <taxon>eudicotyledons</taxon>
        <taxon>Gunneridae</taxon>
        <taxon>Pentapetalae</taxon>
        <taxon>rosids</taxon>
        <taxon>fabids</taxon>
        <taxon>Fabales</taxon>
        <taxon>Fabaceae</taxon>
        <taxon>Papilionoideae</taxon>
        <taxon>50 kb inversion clade</taxon>
        <taxon>NPAAA clade</taxon>
        <taxon>Hologalegina</taxon>
        <taxon>IRL clade</taxon>
        <taxon>Trifolieae</taxon>
        <taxon>Trifolium</taxon>
    </lineage>
</organism>
<name>A0A392RWU7_9FABA</name>
<accession>A0A392RWU7</accession>
<dbReference type="Proteomes" id="UP000265520">
    <property type="component" value="Unassembled WGS sequence"/>
</dbReference>
<dbReference type="EMBL" id="LXQA010275638">
    <property type="protein sequence ID" value="MCI40085.1"/>
    <property type="molecule type" value="Genomic_DNA"/>
</dbReference>
<dbReference type="AlphaFoldDB" id="A0A392RWU7"/>
<sequence length="18" mass="1918">AERPPPKPPDMEAPSTTP</sequence>
<evidence type="ECO:0000313" key="2">
    <source>
        <dbReference type="Proteomes" id="UP000265520"/>
    </source>
</evidence>
<evidence type="ECO:0000313" key="1">
    <source>
        <dbReference type="EMBL" id="MCI40085.1"/>
    </source>
</evidence>
<keyword evidence="2" id="KW-1185">Reference proteome</keyword>
<protein>
    <submittedName>
        <fullName evidence="1">Uncharacterized protein</fullName>
    </submittedName>
</protein>